<proteinExistence type="predicted"/>
<sequence>MPMHNPPHPGEALRLDVLPALGINADALATHLGFSPRHLRAVLNGRLPVRAELAHRLELAGLGSARQYLAEQQAWSLWQARQRPHPPIIRLYP</sequence>
<name>A0A235F0J0_9RHOO</name>
<dbReference type="OrthoDB" id="5297543at2"/>
<reference evidence="1 2" key="1">
    <citation type="submission" date="2017-07" db="EMBL/GenBank/DDBJ databases">
        <title>Thauera sp. KNDSS-Mac4 genome sequence and assembly.</title>
        <authorList>
            <person name="Mayilraj S."/>
        </authorList>
    </citation>
    <scope>NUCLEOTIDE SEQUENCE [LARGE SCALE GENOMIC DNA]</scope>
    <source>
        <strain evidence="1 2">KNDSS-Mac4</strain>
    </source>
</reference>
<evidence type="ECO:0000313" key="2">
    <source>
        <dbReference type="Proteomes" id="UP000215181"/>
    </source>
</evidence>
<gene>
    <name evidence="1" type="primary">higA</name>
    <name evidence="1" type="ORF">CGK74_06815</name>
</gene>
<dbReference type="InterPro" id="IPR013430">
    <property type="entry name" value="Toxin_antidote_HigA"/>
</dbReference>
<dbReference type="GO" id="GO:0003677">
    <property type="term" value="F:DNA binding"/>
    <property type="evidence" value="ECO:0007669"/>
    <property type="project" value="InterPro"/>
</dbReference>
<keyword evidence="2" id="KW-1185">Reference proteome</keyword>
<accession>A0A235F0J0</accession>
<dbReference type="Gene3D" id="1.10.260.40">
    <property type="entry name" value="lambda repressor-like DNA-binding domains"/>
    <property type="match status" value="1"/>
</dbReference>
<evidence type="ECO:0000313" key="1">
    <source>
        <dbReference type="EMBL" id="OYD54731.1"/>
    </source>
</evidence>
<dbReference type="AlphaFoldDB" id="A0A235F0J0"/>
<protein>
    <submittedName>
        <fullName evidence="1">Addiction module antidote protein, HigA family</fullName>
    </submittedName>
</protein>
<dbReference type="EMBL" id="NOIH01000007">
    <property type="protein sequence ID" value="OYD54731.1"/>
    <property type="molecule type" value="Genomic_DNA"/>
</dbReference>
<dbReference type="SUPFAM" id="SSF47413">
    <property type="entry name" value="lambda repressor-like DNA-binding domains"/>
    <property type="match status" value="1"/>
</dbReference>
<organism evidence="1 2">
    <name type="scientific">Thauera propionica</name>
    <dbReference type="NCBI Taxonomy" id="2019431"/>
    <lineage>
        <taxon>Bacteria</taxon>
        <taxon>Pseudomonadati</taxon>
        <taxon>Pseudomonadota</taxon>
        <taxon>Betaproteobacteria</taxon>
        <taxon>Rhodocyclales</taxon>
        <taxon>Zoogloeaceae</taxon>
        <taxon>Thauera</taxon>
    </lineage>
</organism>
<dbReference type="InterPro" id="IPR010982">
    <property type="entry name" value="Lambda_DNA-bd_dom_sf"/>
</dbReference>
<dbReference type="Proteomes" id="UP000215181">
    <property type="component" value="Unassembled WGS sequence"/>
</dbReference>
<dbReference type="NCBIfam" id="TIGR02607">
    <property type="entry name" value="antidote_HigA"/>
    <property type="match status" value="1"/>
</dbReference>
<comment type="caution">
    <text evidence="1">The sequence shown here is derived from an EMBL/GenBank/DDBJ whole genome shotgun (WGS) entry which is preliminary data.</text>
</comment>